<dbReference type="EMBL" id="JAVDYC010000001">
    <property type="protein sequence ID" value="MDR7321138.1"/>
    <property type="molecule type" value="Genomic_DNA"/>
</dbReference>
<proteinExistence type="predicted"/>
<evidence type="ECO:0008006" key="3">
    <source>
        <dbReference type="Google" id="ProtNLM"/>
    </source>
</evidence>
<dbReference type="InterPro" id="IPR022536">
    <property type="entry name" value="EspC"/>
</dbReference>
<reference evidence="1 2" key="1">
    <citation type="submission" date="2023-07" db="EMBL/GenBank/DDBJ databases">
        <title>Sequencing the genomes of 1000 actinobacteria strains.</title>
        <authorList>
            <person name="Klenk H.-P."/>
        </authorList>
    </citation>
    <scope>NUCLEOTIDE SEQUENCE [LARGE SCALE GENOMIC DNA]</scope>
    <source>
        <strain evidence="1 2">DSM 44711</strain>
    </source>
</reference>
<dbReference type="RefSeq" id="WP_310409930.1">
    <property type="nucleotide sequence ID" value="NZ_JAVDYC010000001.1"/>
</dbReference>
<name>A0AAE3ZJN9_9ACTN</name>
<dbReference type="AlphaFoldDB" id="A0AAE3ZJN9"/>
<dbReference type="Proteomes" id="UP001183629">
    <property type="component" value="Unassembled WGS sequence"/>
</dbReference>
<dbReference type="GO" id="GO:0009306">
    <property type="term" value="P:protein secretion"/>
    <property type="evidence" value="ECO:0007669"/>
    <property type="project" value="InterPro"/>
</dbReference>
<accession>A0AAE3ZJN9</accession>
<dbReference type="Pfam" id="PF10824">
    <property type="entry name" value="T7SS_ESX_EspC"/>
    <property type="match status" value="1"/>
</dbReference>
<dbReference type="SUPFAM" id="SSF140453">
    <property type="entry name" value="EsxAB dimer-like"/>
    <property type="match status" value="1"/>
</dbReference>
<comment type="caution">
    <text evidence="1">The sequence shown here is derived from an EMBL/GenBank/DDBJ whole genome shotgun (WGS) entry which is preliminary data.</text>
</comment>
<keyword evidence="2" id="KW-1185">Reference proteome</keyword>
<evidence type="ECO:0000313" key="1">
    <source>
        <dbReference type="EMBL" id="MDR7321138.1"/>
    </source>
</evidence>
<organism evidence="1 2">
    <name type="scientific">Catenuloplanes niger</name>
    <dbReference type="NCBI Taxonomy" id="587534"/>
    <lineage>
        <taxon>Bacteria</taxon>
        <taxon>Bacillati</taxon>
        <taxon>Actinomycetota</taxon>
        <taxon>Actinomycetes</taxon>
        <taxon>Micromonosporales</taxon>
        <taxon>Micromonosporaceae</taxon>
        <taxon>Catenuloplanes</taxon>
    </lineage>
</organism>
<dbReference type="InterPro" id="IPR036689">
    <property type="entry name" value="ESAT-6-like_sf"/>
</dbReference>
<sequence length="106" mass="11254">MADGWAVDPDQIRDHATAVDGLAGRIDTVQGASAHIARNDEAYGLLCGWIGAVLEGRHQRQDELTGRLQSNLRTAAELLRRSADGYDAADADSAAGLRSIGSRLDP</sequence>
<gene>
    <name evidence="1" type="ORF">J2S44_001388</name>
</gene>
<evidence type="ECO:0000313" key="2">
    <source>
        <dbReference type="Proteomes" id="UP001183629"/>
    </source>
</evidence>
<protein>
    <recommendedName>
        <fullName evidence="3">Excreted virulence factor EspC (Type VII ESX diderm)</fullName>
    </recommendedName>
</protein>